<dbReference type="InterPro" id="IPR002159">
    <property type="entry name" value="CD36_fam"/>
</dbReference>
<evidence type="ECO:0000256" key="6">
    <source>
        <dbReference type="ARBA" id="ARBA00023136"/>
    </source>
</evidence>
<dbReference type="EMBL" id="JAPXFL010000005">
    <property type="protein sequence ID" value="KAK9506452.1"/>
    <property type="molecule type" value="Genomic_DNA"/>
</dbReference>
<keyword evidence="9" id="KW-1185">Reference proteome</keyword>
<sequence>MMKGLPAYDWWQSPPDEVLLKAHVFNVTNSEDFMRGRNDKLIIKEVGPYIFREKLYHTNVTFNDNGTLTYTATRKVIFLPEMNTLSLNETIIAPNLAVLAASSYLYDAPFITKMAFNMILNRFNSEPFVPISVYDYFWNFTDPVLKVGRSVAPSLVPAENMGILNQIYQDFTDVVTVYVGVKSGPRNFFKITKYNGNNGLNAWENKTCDSVQGSSEGVSYHQNVYKNDTIKYLRKTICRALPLYYSEEIQMYGMTGYKFDLPNNSFARPDNPDEECYRDPAYPILPSGLSDVSPCYFNLPIASSFPHLMYADPILTKNLEGLAPDWDKHGSAAIIEPNSGVPFTAWARSQSNIYMHSMSGFPRLKKFSNMAIPMFWLEYVSIIMRTIIYITT</sequence>
<dbReference type="AlphaFoldDB" id="A0AAW1D7D0"/>
<evidence type="ECO:0000256" key="7">
    <source>
        <dbReference type="ARBA" id="ARBA00023180"/>
    </source>
</evidence>
<evidence type="ECO:0000256" key="4">
    <source>
        <dbReference type="ARBA" id="ARBA00022692"/>
    </source>
</evidence>
<keyword evidence="7" id="KW-0325">Glycoprotein</keyword>
<comment type="subcellular location">
    <subcellularLocation>
        <location evidence="1">Cell membrane</location>
    </subcellularLocation>
</comment>
<dbReference type="PANTHER" id="PTHR11923">
    <property type="entry name" value="SCAVENGER RECEPTOR CLASS B TYPE-1 SR-B1"/>
    <property type="match status" value="1"/>
</dbReference>
<dbReference type="PANTHER" id="PTHR11923:SF89">
    <property type="entry name" value="GH15894P"/>
    <property type="match status" value="1"/>
</dbReference>
<dbReference type="GO" id="GO:0005737">
    <property type="term" value="C:cytoplasm"/>
    <property type="evidence" value="ECO:0007669"/>
    <property type="project" value="TreeGrafter"/>
</dbReference>
<evidence type="ECO:0000256" key="5">
    <source>
        <dbReference type="ARBA" id="ARBA00022989"/>
    </source>
</evidence>
<dbReference type="GO" id="GO:0005886">
    <property type="term" value="C:plasma membrane"/>
    <property type="evidence" value="ECO:0007669"/>
    <property type="project" value="UniProtKB-SubCell"/>
</dbReference>
<evidence type="ECO:0008006" key="10">
    <source>
        <dbReference type="Google" id="ProtNLM"/>
    </source>
</evidence>
<proteinExistence type="inferred from homology"/>
<protein>
    <recommendedName>
        <fullName evidence="10">Scavenger receptor class B member 1</fullName>
    </recommendedName>
</protein>
<keyword evidence="5" id="KW-1133">Transmembrane helix</keyword>
<dbReference type="PRINTS" id="PR01609">
    <property type="entry name" value="CD36FAMILY"/>
</dbReference>
<dbReference type="Proteomes" id="UP001461498">
    <property type="component" value="Unassembled WGS sequence"/>
</dbReference>
<keyword evidence="6" id="KW-0472">Membrane</keyword>
<keyword evidence="4" id="KW-0812">Transmembrane</keyword>
<keyword evidence="3" id="KW-1003">Cell membrane</keyword>
<accession>A0AAW1D7D0</accession>
<evidence type="ECO:0000256" key="2">
    <source>
        <dbReference type="ARBA" id="ARBA00010532"/>
    </source>
</evidence>
<comment type="caution">
    <text evidence="8">The sequence shown here is derived from an EMBL/GenBank/DDBJ whole genome shotgun (WGS) entry which is preliminary data.</text>
</comment>
<comment type="similarity">
    <text evidence="2">Belongs to the CD36 family.</text>
</comment>
<evidence type="ECO:0000256" key="1">
    <source>
        <dbReference type="ARBA" id="ARBA00004236"/>
    </source>
</evidence>
<evidence type="ECO:0000313" key="9">
    <source>
        <dbReference type="Proteomes" id="UP001461498"/>
    </source>
</evidence>
<evidence type="ECO:0000313" key="8">
    <source>
        <dbReference type="EMBL" id="KAK9506452.1"/>
    </source>
</evidence>
<dbReference type="Pfam" id="PF01130">
    <property type="entry name" value="CD36"/>
    <property type="match status" value="1"/>
</dbReference>
<reference evidence="8 9" key="1">
    <citation type="submission" date="2022-12" db="EMBL/GenBank/DDBJ databases">
        <title>Chromosome-level genome assembly of true bugs.</title>
        <authorList>
            <person name="Ma L."/>
            <person name="Li H."/>
        </authorList>
    </citation>
    <scope>NUCLEOTIDE SEQUENCE [LARGE SCALE GENOMIC DNA]</scope>
    <source>
        <strain evidence="8">Lab_2022b</strain>
    </source>
</reference>
<organism evidence="8 9">
    <name type="scientific">Rhynocoris fuscipes</name>
    <dbReference type="NCBI Taxonomy" id="488301"/>
    <lineage>
        <taxon>Eukaryota</taxon>
        <taxon>Metazoa</taxon>
        <taxon>Ecdysozoa</taxon>
        <taxon>Arthropoda</taxon>
        <taxon>Hexapoda</taxon>
        <taxon>Insecta</taxon>
        <taxon>Pterygota</taxon>
        <taxon>Neoptera</taxon>
        <taxon>Paraneoptera</taxon>
        <taxon>Hemiptera</taxon>
        <taxon>Heteroptera</taxon>
        <taxon>Panheteroptera</taxon>
        <taxon>Cimicomorpha</taxon>
        <taxon>Reduviidae</taxon>
        <taxon>Harpactorinae</taxon>
        <taxon>Harpactorini</taxon>
        <taxon>Rhynocoris</taxon>
    </lineage>
</organism>
<gene>
    <name evidence="8" type="ORF">O3M35_008390</name>
</gene>
<name>A0AAW1D7D0_9HEMI</name>
<evidence type="ECO:0000256" key="3">
    <source>
        <dbReference type="ARBA" id="ARBA00022475"/>
    </source>
</evidence>
<dbReference type="GO" id="GO:0005044">
    <property type="term" value="F:scavenger receptor activity"/>
    <property type="evidence" value="ECO:0007669"/>
    <property type="project" value="TreeGrafter"/>
</dbReference>